<accession>A0A2T0WU38</accession>
<sequence length="743" mass="79177">MGIGKTTRRAFLIGSAAIVGGIAIGGYVVSRPAPNPLHPEEGATLNPFVLIDQRGVTIITPRAEMGQGVHSMLAMLVAEEMDLDWQDIRIEHGPPAKAYYNSALLKNALPIHAYAASDLQNTIRDVVGHAGKLLNLQVTGGSTSTVDAWDRFRMAGATAREALKEAAAKQLGVSASDLKTENGAVIAPDATRLPYTDLAVAAAEVSPAKPALRTPDQWRYIGKSVPRLDQPAKANGSARFGIDTKLDGMRFATVRINPRLGGKMTSYDDSAAAKMAGVEKIIPLEDGIAVVASNTWLAFQAADAVQITWEDATFPPQQDQIWQGLEAAFDTDANATGREDGDVDSLPAGATVLEAEYRAPFLAHAAMEPMNATAIYKDGTLVIWVGHQAPIAARDMAAAAIGIDSEKVTIHTTIMGGAFGRRGEIDVPVYAAKIAAAMPGVPVKMTWTREEDMRHDFYRPATIARYRGAVQDGKAVMVDGKIAGISCAHQAMARMTGIAMGGPDTAMLEGAADQPYAIPNYRIRGYLSDMSVPVGFWRSVGASHNGFQFDCFLDEMAQAAGTDPLEFRLAMAREEHAPSARVIETVRDMSGWTGKTPDGVGRGVAFCMSFGTPVAQVIEVRDESGLIRISNAWIACDPGIALDPRNIEAQMSGGLIYGLSAAIMGEITFDGGEVDQWNFPDYDAVRMHNVPQIAVQIVEAGGRIAGVGEPGTPPAAAALANALFDLTGKRVRELPLNKHFDFV</sequence>
<evidence type="ECO:0000259" key="2">
    <source>
        <dbReference type="SMART" id="SM01008"/>
    </source>
</evidence>
<evidence type="ECO:0000313" key="3">
    <source>
        <dbReference type="EMBL" id="PRY90222.1"/>
    </source>
</evidence>
<name>A0A2T0WU38_9RHOB</name>
<dbReference type="PIRSF" id="PIRSF036389">
    <property type="entry name" value="IOR_B"/>
    <property type="match status" value="1"/>
</dbReference>
<dbReference type="InterPro" id="IPR037165">
    <property type="entry name" value="AldOxase/xan_DH_Mopterin-bd_sf"/>
</dbReference>
<dbReference type="GO" id="GO:0016491">
    <property type="term" value="F:oxidoreductase activity"/>
    <property type="evidence" value="ECO:0007669"/>
    <property type="project" value="InterPro"/>
</dbReference>
<dbReference type="InterPro" id="IPR000674">
    <property type="entry name" value="Ald_Oxase/Xan_DH_a/b"/>
</dbReference>
<dbReference type="InterPro" id="IPR012368">
    <property type="entry name" value="OxRdtase_Mopterin-bd_su_IorB"/>
</dbReference>
<dbReference type="PROSITE" id="PS51318">
    <property type="entry name" value="TAT"/>
    <property type="match status" value="1"/>
</dbReference>
<dbReference type="InterPro" id="IPR006311">
    <property type="entry name" value="TAT_signal"/>
</dbReference>
<evidence type="ECO:0000313" key="4">
    <source>
        <dbReference type="Proteomes" id="UP000238392"/>
    </source>
</evidence>
<dbReference type="EMBL" id="PVTQ01000005">
    <property type="protein sequence ID" value="PRY90222.1"/>
    <property type="molecule type" value="Genomic_DNA"/>
</dbReference>
<feature type="domain" description="Aldehyde oxidase/xanthine dehydrogenase a/b hammerhead" evidence="2">
    <location>
        <begin position="235"/>
        <end position="313"/>
    </location>
</feature>
<dbReference type="InterPro" id="IPR052516">
    <property type="entry name" value="N-heterocyclic_Hydroxylase"/>
</dbReference>
<dbReference type="Gene3D" id="3.30.365.10">
    <property type="entry name" value="Aldehyde oxidase/xanthine dehydrogenase, molybdopterin binding domain"/>
    <property type="match status" value="4"/>
</dbReference>
<organism evidence="3 4">
    <name type="scientific">Donghicola tyrosinivorans</name>
    <dbReference type="NCBI Taxonomy" id="1652492"/>
    <lineage>
        <taxon>Bacteria</taxon>
        <taxon>Pseudomonadati</taxon>
        <taxon>Pseudomonadota</taxon>
        <taxon>Alphaproteobacteria</taxon>
        <taxon>Rhodobacterales</taxon>
        <taxon>Roseobacteraceae</taxon>
        <taxon>Donghicola</taxon>
    </lineage>
</organism>
<comment type="caution">
    <text evidence="3">The sequence shown here is derived from an EMBL/GenBank/DDBJ whole genome shotgun (WGS) entry which is preliminary data.</text>
</comment>
<dbReference type="OrthoDB" id="9767994at2"/>
<dbReference type="PANTHER" id="PTHR47495">
    <property type="entry name" value="ALDEHYDE DEHYDROGENASE"/>
    <property type="match status" value="1"/>
</dbReference>
<keyword evidence="4" id="KW-1185">Reference proteome</keyword>
<dbReference type="SUPFAM" id="SSF56003">
    <property type="entry name" value="Molybdenum cofactor-binding domain"/>
    <property type="match status" value="2"/>
</dbReference>
<dbReference type="InterPro" id="IPR046867">
    <property type="entry name" value="AldOxase/xan_DH_MoCoBD2"/>
</dbReference>
<dbReference type="SMART" id="SM01008">
    <property type="entry name" value="Ald_Xan_dh_C"/>
    <property type="match status" value="1"/>
</dbReference>
<evidence type="ECO:0000256" key="1">
    <source>
        <dbReference type="SAM" id="Phobius"/>
    </source>
</evidence>
<dbReference type="Proteomes" id="UP000238392">
    <property type="component" value="Unassembled WGS sequence"/>
</dbReference>
<feature type="transmembrane region" description="Helical" evidence="1">
    <location>
        <begin position="12"/>
        <end position="29"/>
    </location>
</feature>
<dbReference type="PANTHER" id="PTHR47495:SF2">
    <property type="entry name" value="ALDEHYDE DEHYDROGENASE"/>
    <property type="match status" value="1"/>
</dbReference>
<keyword evidence="1" id="KW-0472">Membrane</keyword>
<dbReference type="InterPro" id="IPR008274">
    <property type="entry name" value="AldOxase/xan_DH_MoCoBD1"/>
</dbReference>
<dbReference type="Pfam" id="PF02738">
    <property type="entry name" value="MoCoBD_1"/>
    <property type="match status" value="1"/>
</dbReference>
<dbReference type="Pfam" id="PF20256">
    <property type="entry name" value="MoCoBD_2"/>
    <property type="match status" value="1"/>
</dbReference>
<keyword evidence="1" id="KW-0812">Transmembrane</keyword>
<reference evidence="3 4" key="1">
    <citation type="submission" date="2018-03" db="EMBL/GenBank/DDBJ databases">
        <title>Genomic Encyclopedia of Archaeal and Bacterial Type Strains, Phase II (KMG-II): from individual species to whole genera.</title>
        <authorList>
            <person name="Goeker M."/>
        </authorList>
    </citation>
    <scope>NUCLEOTIDE SEQUENCE [LARGE SCALE GENOMIC DNA]</scope>
    <source>
        <strain evidence="3 4">DSM 100212</strain>
    </source>
</reference>
<dbReference type="Gene3D" id="3.90.1170.50">
    <property type="entry name" value="Aldehyde oxidase/xanthine dehydrogenase, a/b hammerhead"/>
    <property type="match status" value="1"/>
</dbReference>
<dbReference type="AlphaFoldDB" id="A0A2T0WU38"/>
<protein>
    <submittedName>
        <fullName evidence="3">Isoquinoline 1-oxidoreductase beta subunit</fullName>
    </submittedName>
</protein>
<proteinExistence type="predicted"/>
<keyword evidence="1" id="KW-1133">Transmembrane helix</keyword>
<gene>
    <name evidence="3" type="ORF">CLV74_105203</name>
</gene>